<dbReference type="GO" id="GO:0016874">
    <property type="term" value="F:ligase activity"/>
    <property type="evidence" value="ECO:0007669"/>
    <property type="project" value="UniProtKB-KW"/>
</dbReference>
<evidence type="ECO:0000313" key="2">
    <source>
        <dbReference type="EMBL" id="MBC2248896.1"/>
    </source>
</evidence>
<sequence length="156" mass="18239">MRNYPFFKYNMNIKTFFTFIVGLAIIGIGFYILSTFESLRIWPFIGVYVVFSLYIICVSSTYFNGTVSINNRALFYKRGFVDKKYPFSQYMLECDTKLHGRTISFLPYYTISILNLETGQEQKIKLRNAAIVLNNGRKNFHLEIENLAEDLKKISS</sequence>
<feature type="transmembrane region" description="Helical" evidence="1">
    <location>
        <begin position="12"/>
        <end position="33"/>
    </location>
</feature>
<keyword evidence="2" id="KW-0436">Ligase</keyword>
<dbReference type="RefSeq" id="WP_185604033.1">
    <property type="nucleotide sequence ID" value="NZ_JAARZC010000001.1"/>
</dbReference>
<name>A0A7X0ZAV9_9LIST</name>
<accession>A0A7X0ZAV9</accession>
<keyword evidence="1" id="KW-0812">Transmembrane</keyword>
<dbReference type="Proteomes" id="UP000559864">
    <property type="component" value="Unassembled WGS sequence"/>
</dbReference>
<keyword evidence="1" id="KW-1133">Transmembrane helix</keyword>
<dbReference type="AlphaFoldDB" id="A0A7X0ZAV9"/>
<proteinExistence type="predicted"/>
<comment type="caution">
    <text evidence="2">The sequence shown here is derived from an EMBL/GenBank/DDBJ whole genome shotgun (WGS) entry which is preliminary data.</text>
</comment>
<organism evidence="2 3">
    <name type="scientific">Listeria cossartiae subsp. cayugensis</name>
    <dbReference type="NCBI Taxonomy" id="2713505"/>
    <lineage>
        <taxon>Bacteria</taxon>
        <taxon>Bacillati</taxon>
        <taxon>Bacillota</taxon>
        <taxon>Bacilli</taxon>
        <taxon>Bacillales</taxon>
        <taxon>Listeriaceae</taxon>
        <taxon>Listeria</taxon>
        <taxon>Listeria cossartiae</taxon>
    </lineage>
</organism>
<evidence type="ECO:0000313" key="3">
    <source>
        <dbReference type="Proteomes" id="UP000559864"/>
    </source>
</evidence>
<feature type="transmembrane region" description="Helical" evidence="1">
    <location>
        <begin position="39"/>
        <end position="63"/>
    </location>
</feature>
<gene>
    <name evidence="2" type="ORF">HCB49_02625</name>
</gene>
<protein>
    <submittedName>
        <fullName evidence="2">Isoleucine--tRNA ligase</fullName>
    </submittedName>
</protein>
<dbReference type="EMBL" id="JAARZC010000001">
    <property type="protein sequence ID" value="MBC2248896.1"/>
    <property type="molecule type" value="Genomic_DNA"/>
</dbReference>
<keyword evidence="1" id="KW-0472">Membrane</keyword>
<evidence type="ECO:0000256" key="1">
    <source>
        <dbReference type="SAM" id="Phobius"/>
    </source>
</evidence>
<reference evidence="2 3" key="1">
    <citation type="submission" date="2020-03" db="EMBL/GenBank/DDBJ databases">
        <title>Soil Listeria distribution.</title>
        <authorList>
            <person name="Liao J."/>
            <person name="Wiedmann M."/>
        </authorList>
    </citation>
    <scope>NUCLEOTIDE SEQUENCE [LARGE SCALE GENOMIC DNA]</scope>
    <source>
        <strain evidence="2 3">FSL L7-0123</strain>
    </source>
</reference>